<reference evidence="1" key="2">
    <citation type="submission" date="2015-03" db="UniProtKB">
        <authorList>
            <consortium name="EnsemblPlants"/>
        </authorList>
    </citation>
    <scope>IDENTIFICATION</scope>
</reference>
<reference evidence="1 2" key="1">
    <citation type="journal article" date="2014" name="Genome Biol.">
        <title>Transcriptome and methylome profiling reveals relics of genome dominance in the mesopolyploid Brassica oleracea.</title>
        <authorList>
            <person name="Parkin I.A."/>
            <person name="Koh C."/>
            <person name="Tang H."/>
            <person name="Robinson S.J."/>
            <person name="Kagale S."/>
            <person name="Clarke W.E."/>
            <person name="Town C.D."/>
            <person name="Nixon J."/>
            <person name="Krishnakumar V."/>
            <person name="Bidwell S.L."/>
            <person name="Denoeud F."/>
            <person name="Belcram H."/>
            <person name="Links M.G."/>
            <person name="Just J."/>
            <person name="Clarke C."/>
            <person name="Bender T."/>
            <person name="Huebert T."/>
            <person name="Mason A.S."/>
            <person name="Pires J.C."/>
            <person name="Barker G."/>
            <person name="Moore J."/>
            <person name="Walley P.G."/>
            <person name="Manoli S."/>
            <person name="Batley J."/>
            <person name="Edwards D."/>
            <person name="Nelson M.N."/>
            <person name="Wang X."/>
            <person name="Paterson A.H."/>
            <person name="King G."/>
            <person name="Bancroft I."/>
            <person name="Chalhoub B."/>
            <person name="Sharpe A.G."/>
        </authorList>
    </citation>
    <scope>NUCLEOTIDE SEQUENCE</scope>
    <source>
        <strain evidence="1 2">cv. TO1000</strain>
    </source>
</reference>
<dbReference type="Proteomes" id="UP000032141">
    <property type="component" value="Chromosome C1"/>
</dbReference>
<dbReference type="HOGENOM" id="CLU_3017004_0_0_1"/>
<evidence type="ECO:0000313" key="1">
    <source>
        <dbReference type="EnsemblPlants" id="Bo1g105110.1"/>
    </source>
</evidence>
<evidence type="ECO:0000313" key="2">
    <source>
        <dbReference type="Proteomes" id="UP000032141"/>
    </source>
</evidence>
<dbReference type="Gramene" id="Bo1g105110.1">
    <property type="protein sequence ID" value="Bo1g105110.1"/>
    <property type="gene ID" value="Bo1g105110"/>
</dbReference>
<dbReference type="EnsemblPlants" id="Bo1g105110.1">
    <property type="protein sequence ID" value="Bo1g105110.1"/>
    <property type="gene ID" value="Bo1g105110"/>
</dbReference>
<sequence>MGLRGRGNIINVSQPLVVYSFVSHWSPLFIWGVPGPSVGLSSLLRSLDKKVRARGG</sequence>
<dbReference type="AlphaFoldDB" id="A0A0D3ABK0"/>
<accession>A0A0D3ABK0</accession>
<name>A0A0D3ABK0_BRAOL</name>
<protein>
    <submittedName>
        <fullName evidence="1">Uncharacterized protein</fullName>
    </submittedName>
</protein>
<keyword evidence="2" id="KW-1185">Reference proteome</keyword>
<proteinExistence type="predicted"/>
<organism evidence="1 2">
    <name type="scientific">Brassica oleracea var. oleracea</name>
    <dbReference type="NCBI Taxonomy" id="109376"/>
    <lineage>
        <taxon>Eukaryota</taxon>
        <taxon>Viridiplantae</taxon>
        <taxon>Streptophyta</taxon>
        <taxon>Embryophyta</taxon>
        <taxon>Tracheophyta</taxon>
        <taxon>Spermatophyta</taxon>
        <taxon>Magnoliopsida</taxon>
        <taxon>eudicotyledons</taxon>
        <taxon>Gunneridae</taxon>
        <taxon>Pentapetalae</taxon>
        <taxon>rosids</taxon>
        <taxon>malvids</taxon>
        <taxon>Brassicales</taxon>
        <taxon>Brassicaceae</taxon>
        <taxon>Brassiceae</taxon>
        <taxon>Brassica</taxon>
    </lineage>
</organism>